<evidence type="ECO:0000256" key="4">
    <source>
        <dbReference type="ARBA" id="ARBA00022448"/>
    </source>
</evidence>
<dbReference type="RefSeq" id="WP_075013928.1">
    <property type="nucleotide sequence ID" value="NZ_FOWE01000006.1"/>
</dbReference>
<keyword evidence="6 16" id="KW-0812">Transmembrane</keyword>
<evidence type="ECO:0000259" key="19">
    <source>
        <dbReference type="Pfam" id="PF02096"/>
    </source>
</evidence>
<dbReference type="GO" id="GO:0015031">
    <property type="term" value="P:protein transport"/>
    <property type="evidence" value="ECO:0007669"/>
    <property type="project" value="UniProtKB-KW"/>
</dbReference>
<feature type="transmembrane region" description="Helical" evidence="18">
    <location>
        <begin position="173"/>
        <end position="191"/>
    </location>
</feature>
<dbReference type="NCBIfam" id="NF002350">
    <property type="entry name" value="PRK01315.1"/>
    <property type="match status" value="1"/>
</dbReference>
<dbReference type="AlphaFoldDB" id="A0A1I5G680"/>
<dbReference type="PANTHER" id="PTHR12428">
    <property type="entry name" value="OXA1"/>
    <property type="match status" value="1"/>
</dbReference>
<reference evidence="21" key="1">
    <citation type="submission" date="2016-10" db="EMBL/GenBank/DDBJ databases">
        <authorList>
            <person name="Varghese N."/>
            <person name="Submissions S."/>
        </authorList>
    </citation>
    <scope>NUCLEOTIDE SEQUENCE [LARGE SCALE GENOMIC DNA]</scope>
    <source>
        <strain evidence="21">DSM 43161</strain>
    </source>
</reference>
<evidence type="ECO:0000313" key="21">
    <source>
        <dbReference type="Proteomes" id="UP000183642"/>
    </source>
</evidence>
<dbReference type="NCBIfam" id="TIGR03592">
    <property type="entry name" value="yidC_oxa1_cterm"/>
    <property type="match status" value="1"/>
</dbReference>
<keyword evidence="10" id="KW-0143">Chaperone</keyword>
<evidence type="ECO:0000256" key="14">
    <source>
        <dbReference type="ARBA" id="ARBA00033245"/>
    </source>
</evidence>
<evidence type="ECO:0000256" key="1">
    <source>
        <dbReference type="ARBA" id="ARBA00004651"/>
    </source>
</evidence>
<dbReference type="InterPro" id="IPR028055">
    <property type="entry name" value="YidC/Oxa/ALB_C"/>
</dbReference>
<evidence type="ECO:0000256" key="3">
    <source>
        <dbReference type="ARBA" id="ARBA00015325"/>
    </source>
</evidence>
<comment type="similarity">
    <text evidence="2">Belongs to the OXA1/ALB3/YidC family. Type 1 subfamily.</text>
</comment>
<evidence type="ECO:0000256" key="5">
    <source>
        <dbReference type="ARBA" id="ARBA00022475"/>
    </source>
</evidence>
<evidence type="ECO:0000256" key="9">
    <source>
        <dbReference type="ARBA" id="ARBA00023136"/>
    </source>
</evidence>
<feature type="compositionally biased region" description="Low complexity" evidence="17">
    <location>
        <begin position="379"/>
        <end position="398"/>
    </location>
</feature>
<evidence type="ECO:0000256" key="15">
    <source>
        <dbReference type="ARBA" id="ARBA00033342"/>
    </source>
</evidence>
<keyword evidence="9 18" id="KW-0472">Membrane</keyword>
<name>A0A1I5G680_9ACTN</name>
<comment type="function">
    <text evidence="11">Required for the insertion and/or proper folding and/or complex formation of integral membrane proteins into the membrane. Involved in integration of membrane proteins that insert both dependently and independently of the Sec translocase complex, as well as at least some lipoproteins. Aids folding of multispanning membrane proteins.</text>
</comment>
<keyword evidence="21" id="KW-1185">Reference proteome</keyword>
<protein>
    <recommendedName>
        <fullName evidence="3">Membrane protein insertase YidC</fullName>
    </recommendedName>
    <alternativeName>
        <fullName evidence="15">Foldase YidC</fullName>
    </alternativeName>
    <alternativeName>
        <fullName evidence="14">Membrane integrase YidC</fullName>
    </alternativeName>
    <alternativeName>
        <fullName evidence="13">Membrane protein YidC</fullName>
    </alternativeName>
</protein>
<evidence type="ECO:0000313" key="20">
    <source>
        <dbReference type="EMBL" id="SFO31041.1"/>
    </source>
</evidence>
<gene>
    <name evidence="20" type="ORF">SAMN05660359_02554</name>
</gene>
<feature type="compositionally biased region" description="Gly residues" evidence="17">
    <location>
        <begin position="364"/>
        <end position="378"/>
    </location>
</feature>
<accession>A0A1I5G680</accession>
<evidence type="ECO:0000256" key="11">
    <source>
        <dbReference type="ARBA" id="ARBA00025034"/>
    </source>
</evidence>
<evidence type="ECO:0000256" key="16">
    <source>
        <dbReference type="RuleBase" id="RU003945"/>
    </source>
</evidence>
<comment type="subcellular location">
    <subcellularLocation>
        <location evidence="1">Cell membrane</location>
        <topology evidence="1">Multi-pass membrane protein</topology>
    </subcellularLocation>
    <subcellularLocation>
        <location evidence="16">Membrane</location>
        <topology evidence="16">Multi-pass membrane protein</topology>
    </subcellularLocation>
</comment>
<dbReference type="InterPro" id="IPR047196">
    <property type="entry name" value="YidC_ALB_C"/>
</dbReference>
<dbReference type="GO" id="GO:0032977">
    <property type="term" value="F:membrane insertase activity"/>
    <property type="evidence" value="ECO:0007669"/>
    <property type="project" value="InterPro"/>
</dbReference>
<keyword evidence="7" id="KW-0653">Protein transport</keyword>
<dbReference type="CDD" id="cd20070">
    <property type="entry name" value="5TM_YidC_Alb3"/>
    <property type="match status" value="1"/>
</dbReference>
<feature type="transmembrane region" description="Helical" evidence="18">
    <location>
        <begin position="30"/>
        <end position="52"/>
    </location>
</feature>
<dbReference type="PANTHER" id="PTHR12428:SF65">
    <property type="entry name" value="CYTOCHROME C OXIDASE ASSEMBLY PROTEIN COX18, MITOCHONDRIAL"/>
    <property type="match status" value="1"/>
</dbReference>
<keyword evidence="8 18" id="KW-1133">Transmembrane helix</keyword>
<feature type="domain" description="Membrane insertase YidC/Oxa/ALB C-terminal" evidence="19">
    <location>
        <begin position="32"/>
        <end position="251"/>
    </location>
</feature>
<evidence type="ECO:0000256" key="6">
    <source>
        <dbReference type="ARBA" id="ARBA00022692"/>
    </source>
</evidence>
<feature type="compositionally biased region" description="Low complexity" evidence="17">
    <location>
        <begin position="350"/>
        <end position="363"/>
    </location>
</feature>
<evidence type="ECO:0000256" key="12">
    <source>
        <dbReference type="ARBA" id="ARBA00026028"/>
    </source>
</evidence>
<dbReference type="EMBL" id="FOWE01000006">
    <property type="protein sequence ID" value="SFO31041.1"/>
    <property type="molecule type" value="Genomic_DNA"/>
</dbReference>
<evidence type="ECO:0000256" key="17">
    <source>
        <dbReference type="SAM" id="MobiDB-lite"/>
    </source>
</evidence>
<feature type="region of interest" description="Disordered" evidence="17">
    <location>
        <begin position="260"/>
        <end position="413"/>
    </location>
</feature>
<comment type="subunit">
    <text evidence="12">Interacts with the Sec translocase complex via SecD. Specifically interacts with transmembrane segments of nascent integral membrane proteins during membrane integration.</text>
</comment>
<proteinExistence type="inferred from homology"/>
<evidence type="ECO:0000256" key="13">
    <source>
        <dbReference type="ARBA" id="ARBA00031538"/>
    </source>
</evidence>
<evidence type="ECO:0000256" key="2">
    <source>
        <dbReference type="ARBA" id="ARBA00010527"/>
    </source>
</evidence>
<sequence length="413" mass="43144">MLDWLYTGIAFVMKTWHTVFSTFLDPAGGITWALSIAFLVVTVRLILFPLFVKQVKSQRAMQEIQPEIQKLRKQYGADRQGFSQAMMALQKERGVNPLAGCLPILPQIPVFLALFHVLRRLRPDAPGLYSWDDELTDQAARAELFGAPISSAFNMTGAKEQAILAITGGYGPIRTVALILMVVMCATTFFTQKQIMARSGPVEGQAAMVQKVLLYGMPISLFITGFFFPIGVLLYWLVNNTWTLGQQFFILRKMPPPGSPAAKARAAADKPAVDPKTLAPKPGAKPVRPKGGRPATPGVTLTKGGGTEVPKGGATEVPKGGATEVPKGGATEVPKGGATASGVNGTGVNGTAAPADGVADPGTPGDGVDGGTGGGATAAGGPAPRGSGSRGARPANRAPHGRPAGTGGKRKRR</sequence>
<evidence type="ECO:0000256" key="7">
    <source>
        <dbReference type="ARBA" id="ARBA00022927"/>
    </source>
</evidence>
<dbReference type="GO" id="GO:0051205">
    <property type="term" value="P:protein insertion into membrane"/>
    <property type="evidence" value="ECO:0007669"/>
    <property type="project" value="TreeGrafter"/>
</dbReference>
<keyword evidence="4" id="KW-0813">Transport</keyword>
<dbReference type="GO" id="GO:0005886">
    <property type="term" value="C:plasma membrane"/>
    <property type="evidence" value="ECO:0007669"/>
    <property type="project" value="UniProtKB-SubCell"/>
</dbReference>
<dbReference type="Pfam" id="PF02096">
    <property type="entry name" value="60KD_IMP"/>
    <property type="match status" value="1"/>
</dbReference>
<dbReference type="Proteomes" id="UP000183642">
    <property type="component" value="Unassembled WGS sequence"/>
</dbReference>
<organism evidence="20 21">
    <name type="scientific">Geodermatophilus obscurus</name>
    <dbReference type="NCBI Taxonomy" id="1861"/>
    <lineage>
        <taxon>Bacteria</taxon>
        <taxon>Bacillati</taxon>
        <taxon>Actinomycetota</taxon>
        <taxon>Actinomycetes</taxon>
        <taxon>Geodermatophilales</taxon>
        <taxon>Geodermatophilaceae</taxon>
        <taxon>Geodermatophilus</taxon>
    </lineage>
</organism>
<evidence type="ECO:0000256" key="18">
    <source>
        <dbReference type="SAM" id="Phobius"/>
    </source>
</evidence>
<feature type="transmembrane region" description="Helical" evidence="18">
    <location>
        <begin position="212"/>
        <end position="238"/>
    </location>
</feature>
<keyword evidence="5" id="KW-1003">Cell membrane</keyword>
<evidence type="ECO:0000256" key="10">
    <source>
        <dbReference type="ARBA" id="ARBA00023186"/>
    </source>
</evidence>
<evidence type="ECO:0000256" key="8">
    <source>
        <dbReference type="ARBA" id="ARBA00022989"/>
    </source>
</evidence>
<dbReference type="InterPro" id="IPR001708">
    <property type="entry name" value="YidC/ALB3/OXA1/COX18"/>
</dbReference>